<sequence>MRSTSASRSGSRSVARRRPMSDSSSSNRSTRHAFERFRARSRKGLTIPNGMVPTAMTDEIINPGELFDATEFGFSQARERNGVLHLSGQIGVDSELRVAGDDVESQARKAFENLGVALEAAGKGYDDVGKVVTYMVDLEDNVGGYREPWSEVFDKPYPCHTLVGVDQLSPIADGELLVELDVEAVLDE</sequence>
<keyword evidence="4" id="KW-1185">Reference proteome</keyword>
<evidence type="ECO:0000313" key="3">
    <source>
        <dbReference type="EMBL" id="TKR24465.1"/>
    </source>
</evidence>
<dbReference type="PANTHER" id="PTHR11803:SF58">
    <property type="entry name" value="PROTEIN HMF1-RELATED"/>
    <property type="match status" value="1"/>
</dbReference>
<dbReference type="SUPFAM" id="SSF55298">
    <property type="entry name" value="YjgF-like"/>
    <property type="match status" value="1"/>
</dbReference>
<evidence type="ECO:0000256" key="1">
    <source>
        <dbReference type="ARBA" id="ARBA00010552"/>
    </source>
</evidence>
<evidence type="ECO:0000256" key="2">
    <source>
        <dbReference type="SAM" id="MobiDB-lite"/>
    </source>
</evidence>
<name>A0A4U5J7S4_9EURY</name>
<gene>
    <name evidence="3" type="ORF">DM868_14640</name>
</gene>
<accession>A0A4U5J7S4</accession>
<comment type="caution">
    <text evidence="3">The sequence shown here is derived from an EMBL/GenBank/DDBJ whole genome shotgun (WGS) entry which is preliminary data.</text>
</comment>
<reference evidence="3 4" key="1">
    <citation type="submission" date="2019-04" db="EMBL/GenBank/DDBJ databases">
        <title>Natronomonas sp. F20-122 a newhaloarchaeon isolated from a saline saltern of Isla Bacuta, Huelva, Spain.</title>
        <authorList>
            <person name="Duran-Viseras A."/>
            <person name="Sanchez-Porro C."/>
            <person name="Ventosa A."/>
        </authorList>
    </citation>
    <scope>NUCLEOTIDE SEQUENCE [LARGE SCALE GENOMIC DNA]</scope>
    <source>
        <strain evidence="3 4">F20-122</strain>
    </source>
</reference>
<feature type="compositionally biased region" description="Low complexity" evidence="2">
    <location>
        <begin position="1"/>
        <end position="13"/>
    </location>
</feature>
<dbReference type="GO" id="GO:0005829">
    <property type="term" value="C:cytosol"/>
    <property type="evidence" value="ECO:0007669"/>
    <property type="project" value="TreeGrafter"/>
</dbReference>
<feature type="region of interest" description="Disordered" evidence="2">
    <location>
        <begin position="1"/>
        <end position="34"/>
    </location>
</feature>
<dbReference type="InterPro" id="IPR006175">
    <property type="entry name" value="YjgF/YER057c/UK114"/>
</dbReference>
<comment type="similarity">
    <text evidence="1">Belongs to the RutC family.</text>
</comment>
<dbReference type="Proteomes" id="UP000308037">
    <property type="component" value="Unassembled WGS sequence"/>
</dbReference>
<evidence type="ECO:0000313" key="4">
    <source>
        <dbReference type="Proteomes" id="UP000308037"/>
    </source>
</evidence>
<dbReference type="Pfam" id="PF01042">
    <property type="entry name" value="Ribonuc_L-PSP"/>
    <property type="match status" value="1"/>
</dbReference>
<dbReference type="AlphaFoldDB" id="A0A4U5J7S4"/>
<dbReference type="PANTHER" id="PTHR11803">
    <property type="entry name" value="2-IMINOBUTANOATE/2-IMINOPROPANOATE DEAMINASE RIDA"/>
    <property type="match status" value="1"/>
</dbReference>
<dbReference type="Gene3D" id="3.30.1330.40">
    <property type="entry name" value="RutC-like"/>
    <property type="match status" value="1"/>
</dbReference>
<dbReference type="EMBL" id="QKNX01000009">
    <property type="protein sequence ID" value="TKR24465.1"/>
    <property type="molecule type" value="Genomic_DNA"/>
</dbReference>
<organism evidence="3 4">
    <name type="scientific">Natronomonas salsuginis</name>
    <dbReference type="NCBI Taxonomy" id="2217661"/>
    <lineage>
        <taxon>Archaea</taxon>
        <taxon>Methanobacteriati</taxon>
        <taxon>Methanobacteriota</taxon>
        <taxon>Stenosarchaea group</taxon>
        <taxon>Halobacteria</taxon>
        <taxon>Halobacteriales</taxon>
        <taxon>Natronomonadaceae</taxon>
        <taxon>Natronomonas</taxon>
    </lineage>
</organism>
<dbReference type="InterPro" id="IPR035959">
    <property type="entry name" value="RutC-like_sf"/>
</dbReference>
<dbReference type="GO" id="GO:0019239">
    <property type="term" value="F:deaminase activity"/>
    <property type="evidence" value="ECO:0007669"/>
    <property type="project" value="TreeGrafter"/>
</dbReference>
<proteinExistence type="inferred from homology"/>
<protein>
    <submittedName>
        <fullName evidence="3">RidA family protein</fullName>
    </submittedName>
</protein>
<dbReference type="CDD" id="cd00448">
    <property type="entry name" value="YjgF_YER057c_UK114_family"/>
    <property type="match status" value="1"/>
</dbReference>